<dbReference type="PROSITE" id="PS50262">
    <property type="entry name" value="G_PROTEIN_RECEP_F1_2"/>
    <property type="match status" value="1"/>
</dbReference>
<sequence length="334" mass="38480">MAGNASYLPCLYSLYHIEKPNPTIYITTVTTCFLTFVLSMCGAVANGLVCLAILLNKDLQIYSNLLLLFLSFNDFIVACFAEPLYITRRLLESQNQYLCWLSLTYRALWNISVGLSFQAIAVISAERYFALFHPFKYKEHVTVNRLITTVLLLAGIWVVFVLSRFAGLPTNYFYAITSPMILICIIMIAVVHVKIFKLARWHHRQISLNTCSPQNEVCHTRKWMRYTAREAKIAKSTAFVVGAVFLCYLPLIVIVITNIILTHQDVLFHYYILPWTDFLVFLNSLLNPVIYCWRSRELRSSIVRLCKRETRVTDQQNSVTVNNNNINNNSMNKS</sequence>
<protein>
    <recommendedName>
        <fullName evidence="11">G-protein coupled receptors family 1 profile domain-containing protein</fullName>
    </recommendedName>
</protein>
<keyword evidence="3 9" id="KW-0812">Transmembrane</keyword>
<feature type="transmembrane region" description="Helical" evidence="10">
    <location>
        <begin position="272"/>
        <end position="293"/>
    </location>
</feature>
<dbReference type="EnsemblMetazoa" id="XM_021042294.2">
    <property type="protein sequence ID" value="XP_020897953.1"/>
    <property type="gene ID" value="LOC110236751"/>
</dbReference>
<keyword evidence="2" id="KW-1003">Cell membrane</keyword>
<comment type="subcellular location">
    <subcellularLocation>
        <location evidence="1">Cell membrane</location>
        <topology evidence="1">Multi-pass membrane protein</topology>
    </subcellularLocation>
</comment>
<dbReference type="PANTHER" id="PTHR24249">
    <property type="entry name" value="HISTAMINE RECEPTOR-RELATED G-PROTEIN COUPLED RECEPTOR"/>
    <property type="match status" value="1"/>
</dbReference>
<dbReference type="PRINTS" id="PR00237">
    <property type="entry name" value="GPCRRHODOPSN"/>
</dbReference>
<dbReference type="RefSeq" id="XP_020897953.1">
    <property type="nucleotide sequence ID" value="XM_021042294.2"/>
</dbReference>
<keyword evidence="5 9" id="KW-0297">G-protein coupled receptor</keyword>
<dbReference type="PANTHER" id="PTHR24249:SF372">
    <property type="entry name" value="G-PROTEIN COUPLED RECEPTORS FAMILY 1 PROFILE DOMAIN-CONTAINING PROTEIN"/>
    <property type="match status" value="1"/>
</dbReference>
<evidence type="ECO:0000256" key="3">
    <source>
        <dbReference type="ARBA" id="ARBA00022692"/>
    </source>
</evidence>
<evidence type="ECO:0000256" key="6">
    <source>
        <dbReference type="ARBA" id="ARBA00023136"/>
    </source>
</evidence>
<evidence type="ECO:0000259" key="11">
    <source>
        <dbReference type="PROSITE" id="PS50262"/>
    </source>
</evidence>
<evidence type="ECO:0000256" key="1">
    <source>
        <dbReference type="ARBA" id="ARBA00004651"/>
    </source>
</evidence>
<keyword evidence="13" id="KW-1185">Reference proteome</keyword>
<feature type="domain" description="G-protein coupled receptors family 1 profile" evidence="11">
    <location>
        <begin position="45"/>
        <end position="291"/>
    </location>
</feature>
<dbReference type="GO" id="GO:0004930">
    <property type="term" value="F:G protein-coupled receptor activity"/>
    <property type="evidence" value="ECO:0007669"/>
    <property type="project" value="UniProtKB-KW"/>
</dbReference>
<dbReference type="GO" id="GO:0005886">
    <property type="term" value="C:plasma membrane"/>
    <property type="evidence" value="ECO:0007669"/>
    <property type="project" value="UniProtKB-SubCell"/>
</dbReference>
<reference evidence="12" key="1">
    <citation type="submission" date="2022-11" db="UniProtKB">
        <authorList>
            <consortium name="EnsemblMetazoa"/>
        </authorList>
    </citation>
    <scope>IDENTIFICATION</scope>
</reference>
<keyword evidence="4 10" id="KW-1133">Transmembrane helix</keyword>
<comment type="similarity">
    <text evidence="9">Belongs to the G-protein coupled receptor 1 family.</text>
</comment>
<feature type="transmembrane region" description="Helical" evidence="10">
    <location>
        <begin position="66"/>
        <end position="87"/>
    </location>
</feature>
<evidence type="ECO:0000256" key="2">
    <source>
        <dbReference type="ARBA" id="ARBA00022475"/>
    </source>
</evidence>
<evidence type="ECO:0000256" key="9">
    <source>
        <dbReference type="RuleBase" id="RU000688"/>
    </source>
</evidence>
<evidence type="ECO:0000256" key="4">
    <source>
        <dbReference type="ARBA" id="ARBA00022989"/>
    </source>
</evidence>
<feature type="transmembrane region" description="Helical" evidence="10">
    <location>
        <begin position="238"/>
        <end position="260"/>
    </location>
</feature>
<dbReference type="GeneID" id="110236751"/>
<dbReference type="OrthoDB" id="5988485at2759"/>
<dbReference type="InterPro" id="IPR050569">
    <property type="entry name" value="TAAR"/>
</dbReference>
<dbReference type="Pfam" id="PF00001">
    <property type="entry name" value="7tm_1"/>
    <property type="match status" value="2"/>
</dbReference>
<name>A0A913X2R0_EXADI</name>
<dbReference type="InterPro" id="IPR017452">
    <property type="entry name" value="GPCR_Rhodpsn_7TM"/>
</dbReference>
<evidence type="ECO:0000313" key="13">
    <source>
        <dbReference type="Proteomes" id="UP000887567"/>
    </source>
</evidence>
<evidence type="ECO:0000256" key="7">
    <source>
        <dbReference type="ARBA" id="ARBA00023170"/>
    </source>
</evidence>
<keyword evidence="7 9" id="KW-0675">Receptor</keyword>
<dbReference type="Proteomes" id="UP000887567">
    <property type="component" value="Unplaced"/>
</dbReference>
<evidence type="ECO:0000256" key="8">
    <source>
        <dbReference type="ARBA" id="ARBA00023224"/>
    </source>
</evidence>
<dbReference type="PROSITE" id="PS00237">
    <property type="entry name" value="G_PROTEIN_RECEP_F1_1"/>
    <property type="match status" value="1"/>
</dbReference>
<feature type="transmembrane region" description="Helical" evidence="10">
    <location>
        <begin position="172"/>
        <end position="196"/>
    </location>
</feature>
<organism evidence="12 13">
    <name type="scientific">Exaiptasia diaphana</name>
    <name type="common">Tropical sea anemone</name>
    <name type="synonym">Aiptasia pulchella</name>
    <dbReference type="NCBI Taxonomy" id="2652724"/>
    <lineage>
        <taxon>Eukaryota</taxon>
        <taxon>Metazoa</taxon>
        <taxon>Cnidaria</taxon>
        <taxon>Anthozoa</taxon>
        <taxon>Hexacorallia</taxon>
        <taxon>Actiniaria</taxon>
        <taxon>Aiptasiidae</taxon>
        <taxon>Exaiptasia</taxon>
    </lineage>
</organism>
<dbReference type="Gene3D" id="1.20.1070.10">
    <property type="entry name" value="Rhodopsin 7-helix transmembrane proteins"/>
    <property type="match status" value="1"/>
</dbReference>
<keyword evidence="6 10" id="KW-0472">Membrane</keyword>
<proteinExistence type="inferred from homology"/>
<dbReference type="AlphaFoldDB" id="A0A913X2R0"/>
<keyword evidence="8 9" id="KW-0807">Transducer</keyword>
<dbReference type="SUPFAM" id="SSF81321">
    <property type="entry name" value="Family A G protein-coupled receptor-like"/>
    <property type="match status" value="1"/>
</dbReference>
<accession>A0A913X2R0</accession>
<dbReference type="KEGG" id="epa:110236751"/>
<dbReference type="InterPro" id="IPR000276">
    <property type="entry name" value="GPCR_Rhodpsn"/>
</dbReference>
<evidence type="ECO:0000256" key="5">
    <source>
        <dbReference type="ARBA" id="ARBA00023040"/>
    </source>
</evidence>
<dbReference type="SMART" id="SM01381">
    <property type="entry name" value="7TM_GPCR_Srsx"/>
    <property type="match status" value="1"/>
</dbReference>
<evidence type="ECO:0000256" key="10">
    <source>
        <dbReference type="SAM" id="Phobius"/>
    </source>
</evidence>
<feature type="transmembrane region" description="Helical" evidence="10">
    <location>
        <begin position="24"/>
        <end position="54"/>
    </location>
</feature>
<feature type="transmembrane region" description="Helical" evidence="10">
    <location>
        <begin position="146"/>
        <end position="166"/>
    </location>
</feature>
<evidence type="ECO:0000313" key="12">
    <source>
        <dbReference type="EnsemblMetazoa" id="XP_020897953.1"/>
    </source>
</evidence>
<dbReference type="CDD" id="cd00637">
    <property type="entry name" value="7tm_classA_rhodopsin-like"/>
    <property type="match status" value="1"/>
</dbReference>
<dbReference type="OMA" id="ICIIMIA"/>